<evidence type="ECO:0000313" key="4">
    <source>
        <dbReference type="Proteomes" id="UP000220797"/>
    </source>
</evidence>
<reference evidence="3" key="1">
    <citation type="submission" date="2015-04" db="EMBL/GenBank/DDBJ databases">
        <authorList>
            <consortium name="Pathogen Informatics"/>
        </authorList>
    </citation>
    <scope>NUCLEOTIDE SEQUENCE [LARGE SCALE GENOMIC DNA]</scope>
    <source>
        <strain evidence="3">8A</strain>
    </source>
</reference>
<sequence length="732" mass="85034">MLNFNLFVLIIYFIQLAYYYARIIPGGTYTEVCSKSRNENETSLYRKRDFEKDLSSYDMYTHIFKLLLKKNKFNSNKKAIVEYECGKPKHFFTYDALFSRIIGFSHSLNNFEGGVPVKKYDEEQNGGAFRILGIYGNNSANWIVADLASMLSGVTTLIMHSKFSFDEIVEILRESRLEWLCTDLNLVDKLLSRRNDLPDIKYLIILDHFGKPNNSNNVFEGNNEEEEDNENICENEKEKLNKLNQLKEEAKNFGIKIVEFEVLVDNNEGTDIIQNESENFITSIVYTSGTSGRPKGVMLSNENFYYTLTSLYDSNLFSFNLLKHLSYLPLSHIYERINVHLALLKGLEVHVWSKEIHYFVKDLLEAKSNFLTGVPKVFSKLYANIMTEIEKLSKVKRFFVEKILQLRRYNNNGKFGKFLESITHISKKIRRRINPNLTFMINGGGRLSSKIEKELHILLDAKIYQGYGLTETTGPLFLQNKDDMHYSTVGGPISSSTVFKLVTWESYNVNDKLPKGELLVKSKQLFCGYFLRKEQTKNAFTEDNFYKTGDVVQINDNGSISFLDRSKELVKLSQGEYIETGLLNNLYSEISFINHCVVYGDEDLDGPIAIVSIDKNLFSKSLLEDNILSDQKISEEEFLDLVDDDMINADIYVNYVKDKMLETYNKTNLNRYNIINTIYLTVKIWDTNNYLTPTFKVRRFNVFKDYSFFIEKAKEYHFNSKVENLKVKNKLK</sequence>
<dbReference type="Gene3D" id="3.40.50.12780">
    <property type="entry name" value="N-terminal domain of ligase-like"/>
    <property type="match status" value="1"/>
</dbReference>
<dbReference type="GO" id="GO:0005783">
    <property type="term" value="C:endoplasmic reticulum"/>
    <property type="evidence" value="ECO:0007669"/>
    <property type="project" value="TreeGrafter"/>
</dbReference>
<proteinExistence type="predicted"/>
<evidence type="ECO:0000313" key="3">
    <source>
        <dbReference type="EMBL" id="CRG94353.1"/>
    </source>
</evidence>
<dbReference type="RefSeq" id="XP_028527174.1">
    <property type="nucleotide sequence ID" value="XM_028670419.1"/>
</dbReference>
<dbReference type="InterPro" id="IPR042099">
    <property type="entry name" value="ANL_N_sf"/>
</dbReference>
<comment type="caution">
    <text evidence="3">The sequence shown here is derived from an EMBL/GenBank/DDBJ whole genome shotgun (WGS) entry which is preliminary data.</text>
</comment>
<dbReference type="PROSITE" id="PS00455">
    <property type="entry name" value="AMP_BINDING"/>
    <property type="match status" value="1"/>
</dbReference>
<name>A0A1J1GPC8_PLAGA</name>
<organism evidence="3 4">
    <name type="scientific">Plasmodium gallinaceum</name>
    <dbReference type="NCBI Taxonomy" id="5849"/>
    <lineage>
        <taxon>Eukaryota</taxon>
        <taxon>Sar</taxon>
        <taxon>Alveolata</taxon>
        <taxon>Apicomplexa</taxon>
        <taxon>Aconoidasida</taxon>
        <taxon>Haemosporida</taxon>
        <taxon>Plasmodiidae</taxon>
        <taxon>Plasmodium</taxon>
        <taxon>Plasmodium (Haemamoeba)</taxon>
    </lineage>
</organism>
<evidence type="ECO:0000259" key="2">
    <source>
        <dbReference type="Pfam" id="PF00501"/>
    </source>
</evidence>
<protein>
    <submittedName>
        <fullName evidence="3">Acyl-CoA synthetase, putative</fullName>
        <ecNumber evidence="3">6.2.1.3</ecNumber>
    </submittedName>
</protein>
<keyword evidence="1" id="KW-0175">Coiled coil</keyword>
<dbReference type="Pfam" id="PF00501">
    <property type="entry name" value="AMP-binding"/>
    <property type="match status" value="1"/>
</dbReference>
<dbReference type="EC" id="6.2.1.3" evidence="3"/>
<dbReference type="SUPFAM" id="SSF56801">
    <property type="entry name" value="Acetyl-CoA synthetase-like"/>
    <property type="match status" value="1"/>
</dbReference>
<keyword evidence="4" id="KW-1185">Reference proteome</keyword>
<dbReference type="AlphaFoldDB" id="A0A1J1GPC8"/>
<feature type="coiled-coil region" evidence="1">
    <location>
        <begin position="223"/>
        <end position="253"/>
    </location>
</feature>
<evidence type="ECO:0000256" key="1">
    <source>
        <dbReference type="SAM" id="Coils"/>
    </source>
</evidence>
<accession>A0A1J1GPC8</accession>
<dbReference type="PANTHER" id="PTHR43272:SF3">
    <property type="entry name" value="LONG CHAIN ACYL-COA SYNTHETASE 4"/>
    <property type="match status" value="1"/>
</dbReference>
<dbReference type="GO" id="GO:0016020">
    <property type="term" value="C:membrane"/>
    <property type="evidence" value="ECO:0007669"/>
    <property type="project" value="TreeGrafter"/>
</dbReference>
<dbReference type="Proteomes" id="UP000220797">
    <property type="component" value="Unassembled WGS sequence"/>
</dbReference>
<feature type="domain" description="AMP-dependent synthetase/ligase" evidence="2">
    <location>
        <begin position="132"/>
        <end position="530"/>
    </location>
</feature>
<dbReference type="OMA" id="KWIKKHM"/>
<dbReference type="VEuPathDB" id="PlasmoDB:PGAL8A_00405700"/>
<dbReference type="PANTHER" id="PTHR43272">
    <property type="entry name" value="LONG-CHAIN-FATTY-ACID--COA LIGASE"/>
    <property type="match status" value="1"/>
</dbReference>
<dbReference type="InterPro" id="IPR000873">
    <property type="entry name" value="AMP-dep_synth/lig_dom"/>
</dbReference>
<dbReference type="GeneID" id="39732587"/>
<dbReference type="OrthoDB" id="10253869at2759"/>
<dbReference type="GO" id="GO:0004467">
    <property type="term" value="F:long-chain fatty acid-CoA ligase activity"/>
    <property type="evidence" value="ECO:0007669"/>
    <property type="project" value="UniProtKB-EC"/>
</dbReference>
<gene>
    <name evidence="3" type="ORF">PGAL8A_00405700</name>
</gene>
<dbReference type="InterPro" id="IPR020845">
    <property type="entry name" value="AMP-binding_CS"/>
</dbReference>
<keyword evidence="3" id="KW-0436">Ligase</keyword>
<dbReference type="EMBL" id="CVMV01000022">
    <property type="protein sequence ID" value="CRG94353.1"/>
    <property type="molecule type" value="Genomic_DNA"/>
</dbReference>